<dbReference type="Proteomes" id="UP000001219">
    <property type="component" value="Chromosome"/>
</dbReference>
<dbReference type="HOGENOM" id="CLU_051821_0_0_11"/>
<proteinExistence type="predicted"/>
<feature type="compositionally biased region" description="Low complexity" evidence="1">
    <location>
        <begin position="172"/>
        <end position="184"/>
    </location>
</feature>
<feature type="region of interest" description="Disordered" evidence="1">
    <location>
        <begin position="157"/>
        <end position="230"/>
    </location>
</feature>
<dbReference type="eggNOG" id="COG2244">
    <property type="taxonomic scope" value="Bacteria"/>
</dbReference>
<feature type="compositionally biased region" description="Basic residues" evidence="1">
    <location>
        <begin position="210"/>
        <end position="219"/>
    </location>
</feature>
<name>D0L3V0_GORB4</name>
<dbReference type="EMBL" id="CP001802">
    <property type="protein sequence ID" value="ACY23103.1"/>
    <property type="molecule type" value="Genomic_DNA"/>
</dbReference>
<reference evidence="2 3" key="2">
    <citation type="journal article" date="2010" name="Stand. Genomic Sci.">
        <title>Complete genome sequence of Gordonia bronchialis type strain (3410).</title>
        <authorList>
            <person name="Ivanova N."/>
            <person name="Sikorski J."/>
            <person name="Jando M."/>
            <person name="Lapidus A."/>
            <person name="Nolan M."/>
            <person name="Lucas S."/>
            <person name="Del Rio T.G."/>
            <person name="Tice H."/>
            <person name="Copeland A."/>
            <person name="Cheng J.F."/>
            <person name="Chen F."/>
            <person name="Bruce D."/>
            <person name="Goodwin L."/>
            <person name="Pitluck S."/>
            <person name="Mavromatis K."/>
            <person name="Ovchinnikova G."/>
            <person name="Pati A."/>
            <person name="Chen A."/>
            <person name="Palaniappan K."/>
            <person name="Land M."/>
            <person name="Hauser L."/>
            <person name="Chang Y.J."/>
            <person name="Jeffries C.D."/>
            <person name="Chain P."/>
            <person name="Saunders E."/>
            <person name="Han C."/>
            <person name="Detter J.C."/>
            <person name="Brettin T."/>
            <person name="Rohde M."/>
            <person name="Goker M."/>
            <person name="Bristow J."/>
            <person name="Eisen J.A."/>
            <person name="Markowitz V."/>
            <person name="Hugenholtz P."/>
            <person name="Klenk H.P."/>
            <person name="Kyrpides N.C."/>
        </authorList>
    </citation>
    <scope>NUCLEOTIDE SEQUENCE [LARGE SCALE GENOMIC DNA]</scope>
    <source>
        <strain evidence="3">ATCC 25592 / DSM 43247 / BCRC 13721 / JCM 3198 / KCTC 3076 / NBRC 16047 / NCTC 10667</strain>
    </source>
</reference>
<evidence type="ECO:0000313" key="2">
    <source>
        <dbReference type="EMBL" id="ACY23103.1"/>
    </source>
</evidence>
<dbReference type="KEGG" id="gbr:Gbro_3927"/>
<dbReference type="OrthoDB" id="4370298at2"/>
<organism evidence="2 3">
    <name type="scientific">Gordonia bronchialis (strain ATCC 25592 / DSM 43247 / BCRC 13721 / JCM 3198 / KCTC 3076 / NBRC 16047 / NCTC 10667)</name>
    <name type="common">Rhodococcus bronchialis</name>
    <dbReference type="NCBI Taxonomy" id="526226"/>
    <lineage>
        <taxon>Bacteria</taxon>
        <taxon>Bacillati</taxon>
        <taxon>Actinomycetota</taxon>
        <taxon>Actinomycetes</taxon>
        <taxon>Mycobacteriales</taxon>
        <taxon>Gordoniaceae</taxon>
        <taxon>Gordonia</taxon>
    </lineage>
</organism>
<reference evidence="3" key="1">
    <citation type="submission" date="2009-10" db="EMBL/GenBank/DDBJ databases">
        <title>The complete chromosome of Gordonia bronchialis DSM 43247.</title>
        <authorList>
            <consortium name="US DOE Joint Genome Institute (JGI-PGF)"/>
            <person name="Lucas S."/>
            <person name="Copeland A."/>
            <person name="Lapidus A."/>
            <person name="Glavina del Rio T."/>
            <person name="Dalin E."/>
            <person name="Tice H."/>
            <person name="Bruce D."/>
            <person name="Goodwin L."/>
            <person name="Pitluck S."/>
            <person name="Kyrpides N."/>
            <person name="Mavromatis K."/>
            <person name="Ivanova N."/>
            <person name="Ovchinnikova G."/>
            <person name="Saunders E."/>
            <person name="Brettin T."/>
            <person name="Detter J.C."/>
            <person name="Han C."/>
            <person name="Larimer F."/>
            <person name="Land M."/>
            <person name="Hauser L."/>
            <person name="Markowitz V."/>
            <person name="Cheng J.-F."/>
            <person name="Hugenholtz P."/>
            <person name="Woyke T."/>
            <person name="Wu D."/>
            <person name="Jando M."/>
            <person name="Schneider S."/>
            <person name="Goeker M."/>
            <person name="Klenk H.-P."/>
            <person name="Eisen J.A."/>
        </authorList>
    </citation>
    <scope>NUCLEOTIDE SEQUENCE [LARGE SCALE GENOMIC DNA]</scope>
    <source>
        <strain evidence="3">ATCC 25592 / DSM 43247 / BCRC 13721 / JCM 3198 / KCTC 3076 / NBRC 16047 / NCTC 10667</strain>
    </source>
</reference>
<protein>
    <submittedName>
        <fullName evidence="2">Uncharacterized protein</fullName>
    </submittedName>
</protein>
<evidence type="ECO:0000313" key="3">
    <source>
        <dbReference type="Proteomes" id="UP000001219"/>
    </source>
</evidence>
<accession>D0L3V0</accession>
<dbReference type="STRING" id="526226.Gbro_3927"/>
<dbReference type="AlphaFoldDB" id="D0L3V0"/>
<evidence type="ECO:0000256" key="1">
    <source>
        <dbReference type="SAM" id="MobiDB-lite"/>
    </source>
</evidence>
<keyword evidence="3" id="KW-1185">Reference proteome</keyword>
<sequence length="423" mass="45066">MTTIHRSRQTTGPVRVAPVDIAHSRHRSAFVLGPVPIPDAEVATDRIRRLAAVGPAARIGLRPSTVHDRWIFDPAGLDDAVSSAPQIDDHSELLRIAREAPGEQLRVVLAGDHLALDYDHGLGDTALLNVIAEVLMGVRDPADPDLWRGHRLVVPRRGRRHPGRRPAPADCASPIPSTPASPAACRGHAADPADPADPPDSADRADRPRPLRRATRRTRPQPARGEHVRAHHRALVSALAEAGITLNPMVTLPFDARGYLPSGVTTLANFSAGLVFDVRPSTSPRELQSELSTSARMGRPAANLLVTTVKARRRLRETGTLDHPPGLPCGDIRVADLLHSSVGVIGGPDSRWQFTDAERATVVGAADPPSPSGITVTSAMVAGGIILSATLRDDVFEADVVGTALDRVAFHVERLVGARPQSA</sequence>
<gene>
    <name evidence="2" type="ordered locus">Gbro_3927</name>
</gene>
<dbReference type="RefSeq" id="WP_012835606.1">
    <property type="nucleotide sequence ID" value="NC_013441.1"/>
</dbReference>